<evidence type="ECO:0000256" key="5">
    <source>
        <dbReference type="ARBA" id="ARBA00022989"/>
    </source>
</evidence>
<protein>
    <recommendedName>
        <fullName evidence="8">HMA domain-containing protein</fullName>
    </recommendedName>
</protein>
<dbReference type="PROSITE" id="PS00154">
    <property type="entry name" value="ATPASE_E1_E2"/>
    <property type="match status" value="1"/>
</dbReference>
<dbReference type="SUPFAM" id="SSF81665">
    <property type="entry name" value="Calcium ATPase, transmembrane domain M"/>
    <property type="match status" value="1"/>
</dbReference>
<comment type="subcellular location">
    <subcellularLocation>
        <location evidence="1 7">Membrane</location>
    </subcellularLocation>
</comment>
<feature type="transmembrane region" description="Helical" evidence="7">
    <location>
        <begin position="660"/>
        <end position="682"/>
    </location>
</feature>
<evidence type="ECO:0000313" key="9">
    <source>
        <dbReference type="EMBL" id="EMD37412.1"/>
    </source>
</evidence>
<dbReference type="SUPFAM" id="SSF55008">
    <property type="entry name" value="HMA, heavy metal-associated domain"/>
    <property type="match status" value="1"/>
</dbReference>
<dbReference type="Pfam" id="PF24534">
    <property type="entry name" value="HMA_PCA1"/>
    <property type="match status" value="1"/>
</dbReference>
<dbReference type="GO" id="GO:0016887">
    <property type="term" value="F:ATP hydrolysis activity"/>
    <property type="evidence" value="ECO:0007669"/>
    <property type="project" value="InterPro"/>
</dbReference>
<dbReference type="GO" id="GO:0016020">
    <property type="term" value="C:membrane"/>
    <property type="evidence" value="ECO:0007669"/>
    <property type="project" value="UniProtKB-SubCell"/>
</dbReference>
<dbReference type="FunFam" id="2.70.150.10:FF:000002">
    <property type="entry name" value="Copper-transporting ATPase 1, putative"/>
    <property type="match status" value="1"/>
</dbReference>
<dbReference type="SFLD" id="SFLDG00002">
    <property type="entry name" value="C1.7:_P-type_atpase_like"/>
    <property type="match status" value="1"/>
</dbReference>
<dbReference type="SFLD" id="SFLDF00027">
    <property type="entry name" value="p-type_atpase"/>
    <property type="match status" value="1"/>
</dbReference>
<feature type="transmembrane region" description="Helical" evidence="7">
    <location>
        <begin position="476"/>
        <end position="497"/>
    </location>
</feature>
<dbReference type="InterPro" id="IPR023214">
    <property type="entry name" value="HAD_sf"/>
</dbReference>
<dbReference type="Pfam" id="PF00702">
    <property type="entry name" value="Hydrolase"/>
    <property type="match status" value="1"/>
</dbReference>
<dbReference type="PANTHER" id="PTHR46594">
    <property type="entry name" value="P-TYPE CATION-TRANSPORTING ATPASE"/>
    <property type="match status" value="1"/>
</dbReference>
<dbReference type="InterPro" id="IPR023299">
    <property type="entry name" value="ATPase_P-typ_cyto_dom_N"/>
</dbReference>
<evidence type="ECO:0000259" key="8">
    <source>
        <dbReference type="PROSITE" id="PS50846"/>
    </source>
</evidence>
<comment type="similarity">
    <text evidence="7">Belongs to the cation transport ATPase (P-type) (TC 3.A.3) family. Type IB subfamily.</text>
</comment>
<dbReference type="OrthoDB" id="432719at2759"/>
<keyword evidence="5 7" id="KW-1133">Transmembrane helix</keyword>
<dbReference type="Proteomes" id="UP000016930">
    <property type="component" value="Unassembled WGS sequence"/>
</dbReference>
<reference evidence="9 10" key="1">
    <citation type="journal article" date="2012" name="Proc. Natl. Acad. Sci. U.S.A.">
        <title>Comparative genomics of Ceriporiopsis subvermispora and Phanerochaete chrysosporium provide insight into selective ligninolysis.</title>
        <authorList>
            <person name="Fernandez-Fueyo E."/>
            <person name="Ruiz-Duenas F.J."/>
            <person name="Ferreira P."/>
            <person name="Floudas D."/>
            <person name="Hibbett D.S."/>
            <person name="Canessa P."/>
            <person name="Larrondo L.F."/>
            <person name="James T.Y."/>
            <person name="Seelenfreund D."/>
            <person name="Lobos S."/>
            <person name="Polanco R."/>
            <person name="Tello M."/>
            <person name="Honda Y."/>
            <person name="Watanabe T."/>
            <person name="Watanabe T."/>
            <person name="Ryu J.S."/>
            <person name="Kubicek C.P."/>
            <person name="Schmoll M."/>
            <person name="Gaskell J."/>
            <person name="Hammel K.E."/>
            <person name="St John F.J."/>
            <person name="Vanden Wymelenberg A."/>
            <person name="Sabat G."/>
            <person name="Splinter BonDurant S."/>
            <person name="Syed K."/>
            <person name="Yadav J.S."/>
            <person name="Doddapaneni H."/>
            <person name="Subramanian V."/>
            <person name="Lavin J.L."/>
            <person name="Oguiza J.A."/>
            <person name="Perez G."/>
            <person name="Pisabarro A.G."/>
            <person name="Ramirez L."/>
            <person name="Santoyo F."/>
            <person name="Master E."/>
            <person name="Coutinho P.M."/>
            <person name="Henrissat B."/>
            <person name="Lombard V."/>
            <person name="Magnuson J.K."/>
            <person name="Kuees U."/>
            <person name="Hori C."/>
            <person name="Igarashi K."/>
            <person name="Samejima M."/>
            <person name="Held B.W."/>
            <person name="Barry K.W."/>
            <person name="LaButti K.M."/>
            <person name="Lapidus A."/>
            <person name="Lindquist E.A."/>
            <person name="Lucas S.M."/>
            <person name="Riley R."/>
            <person name="Salamov A.A."/>
            <person name="Hoffmeister D."/>
            <person name="Schwenk D."/>
            <person name="Hadar Y."/>
            <person name="Yarden O."/>
            <person name="de Vries R.P."/>
            <person name="Wiebenga A."/>
            <person name="Stenlid J."/>
            <person name="Eastwood D."/>
            <person name="Grigoriev I.V."/>
            <person name="Berka R.M."/>
            <person name="Blanchette R.A."/>
            <person name="Kersten P."/>
            <person name="Martinez A.T."/>
            <person name="Vicuna R."/>
            <person name="Cullen D."/>
        </authorList>
    </citation>
    <scope>NUCLEOTIDE SEQUENCE [LARGE SCALE GENOMIC DNA]</scope>
    <source>
        <strain evidence="9 10">B</strain>
    </source>
</reference>
<dbReference type="InterPro" id="IPR018303">
    <property type="entry name" value="ATPase_P-typ_P_site"/>
</dbReference>
<keyword evidence="3 7" id="KW-0479">Metal-binding</keyword>
<organism evidence="9 10">
    <name type="scientific">Ceriporiopsis subvermispora (strain B)</name>
    <name type="common">White-rot fungus</name>
    <name type="synonym">Gelatoporia subvermispora</name>
    <dbReference type="NCBI Taxonomy" id="914234"/>
    <lineage>
        <taxon>Eukaryota</taxon>
        <taxon>Fungi</taxon>
        <taxon>Dikarya</taxon>
        <taxon>Basidiomycota</taxon>
        <taxon>Agaricomycotina</taxon>
        <taxon>Agaricomycetes</taxon>
        <taxon>Polyporales</taxon>
        <taxon>Gelatoporiaceae</taxon>
        <taxon>Gelatoporia</taxon>
    </lineage>
</organism>
<dbReference type="Gene3D" id="3.40.1110.10">
    <property type="entry name" value="Calcium-transporting ATPase, cytoplasmic domain N"/>
    <property type="match status" value="1"/>
</dbReference>
<feature type="transmembrane region" description="Helical" evidence="7">
    <location>
        <begin position="1007"/>
        <end position="1028"/>
    </location>
</feature>
<dbReference type="InterPro" id="IPR006121">
    <property type="entry name" value="HMA_dom"/>
</dbReference>
<evidence type="ECO:0000256" key="4">
    <source>
        <dbReference type="ARBA" id="ARBA00022967"/>
    </source>
</evidence>
<keyword evidence="4" id="KW-1278">Translocase</keyword>
<feature type="domain" description="HMA" evidence="8">
    <location>
        <begin position="259"/>
        <end position="325"/>
    </location>
</feature>
<dbReference type="Pfam" id="PF00122">
    <property type="entry name" value="E1-E2_ATPase"/>
    <property type="match status" value="1"/>
</dbReference>
<keyword evidence="6 7" id="KW-0472">Membrane</keyword>
<evidence type="ECO:0000256" key="2">
    <source>
        <dbReference type="ARBA" id="ARBA00022692"/>
    </source>
</evidence>
<sequence>MQLARVICADDPTHKTDERHSCDDMVSLVSANEDTASTCCDKAANISSDTGGLRRRIAVQPGCDATQTKLPQEACEHHVSVARARHGSTLAAFGCICKAMLAHGLQSCCTTSRPAKKAASISSVPRLNRSTSSIASKKSARSTNTCTDGCCAKPSVTSLHYEASKKKAASSTSLTSSRCGDSCCAVPRVGASGIEEAVEVRARRPRAGGSCASVDSCCEDSCCRGSDHSDTQATPAADLATISHPDLSVLEKGNKPPDRHAVLAVKGMTCTGCENKLMRTMRGIPAISNAKANLVLCRAEFDYDGSATDLQSLVQTIEKLSGFTAEIINAQATRSLDLTIDRKICDDFLLRSPPKGVEGVSRMDKTTVRVTYDPRVVGARRILQEYAEFAPVLAPEARDPTIMAGAKHIRTLGMRVVVSSLLTVPVLIMAWAPLPPHPHGYAIASMVLATIVQTAITGPFYRSAFKDLFLSGHVEIDLLIVLSTTAAYVYSVVAFAYQMVDRPLSTGQFFETSTLLVTLIMLGQLVSAFARQRAMEAISTRSLQQQSAMLVYSDGREETIDARLLEFGDRFRVLPDSAIITDGAVVVGQSEVDESMITGEGIPVPKQPGSTVTAGTLNGSGTLLVSVTRLPGNNTISDIAALVDDARLSRARVQDTVDRVCALFVPTVLVASVATFLIWLAVGIRVRGQPSGEAAVTALTYAIALLAISCPCAIGLAVPMVVLVAGGVAARHGLVFKAASTIESARAITHAVFDKTGTLTQGHLEVVSSVFLDTAPIGLDVRRAIAGLVAPSRHPVSRAIASFLGPSDVADDSVEETKIVTGKGIEATLAGGTLQGGNPRWLRVEDHPAVVPVLSSGLTAFCVTYNGELLAVFGLEDTLRPEAASVVRELRKRGVSLSILSGDNAAAVDKVAQMLGIPRDHVRSGCLPADKQAYVKDLSAAGEKVLFCGDGTNDAVALAQADIGVHLRSGEGAGVAASTAADAVLLNPSLSGILTLLQLSDAVSRRIMVNFVWCAVYNLGAALFATGALVDVRIAPAFAGLGEVVSVLPVVLVAIQMRWFKVRV</sequence>
<accession>M2RG46</accession>
<dbReference type="InterPro" id="IPR023298">
    <property type="entry name" value="ATPase_P-typ_TM_dom_sf"/>
</dbReference>
<feature type="transmembrane region" description="Helical" evidence="7">
    <location>
        <begin position="440"/>
        <end position="464"/>
    </location>
</feature>
<dbReference type="NCBIfam" id="TIGR01494">
    <property type="entry name" value="ATPase_P-type"/>
    <property type="match status" value="1"/>
</dbReference>
<evidence type="ECO:0000313" key="10">
    <source>
        <dbReference type="Proteomes" id="UP000016930"/>
    </source>
</evidence>
<dbReference type="InterPro" id="IPR008250">
    <property type="entry name" value="ATPase_P-typ_transduc_dom_A_sf"/>
</dbReference>
<feature type="transmembrane region" description="Helical" evidence="7">
    <location>
        <begin position="702"/>
        <end position="730"/>
    </location>
</feature>
<dbReference type="InterPro" id="IPR044492">
    <property type="entry name" value="P_typ_ATPase_HD_dom"/>
</dbReference>
<dbReference type="Gene3D" id="3.40.50.1000">
    <property type="entry name" value="HAD superfamily/HAD-like"/>
    <property type="match status" value="1"/>
</dbReference>
<evidence type="ECO:0000256" key="7">
    <source>
        <dbReference type="RuleBase" id="RU362081"/>
    </source>
</evidence>
<dbReference type="Pfam" id="PF00403">
    <property type="entry name" value="HMA"/>
    <property type="match status" value="1"/>
</dbReference>
<keyword evidence="7" id="KW-0547">Nucleotide-binding</keyword>
<dbReference type="Gene3D" id="3.30.70.100">
    <property type="match status" value="1"/>
</dbReference>
<dbReference type="HOGENOM" id="CLU_001771_0_0_1"/>
<evidence type="ECO:0000256" key="3">
    <source>
        <dbReference type="ARBA" id="ARBA00022723"/>
    </source>
</evidence>
<dbReference type="InterPro" id="IPR059000">
    <property type="entry name" value="ATPase_P-type_domA"/>
</dbReference>
<dbReference type="InterPro" id="IPR036163">
    <property type="entry name" value="HMA_dom_sf"/>
</dbReference>
<dbReference type="STRING" id="914234.M2RG46"/>
<dbReference type="InterPro" id="IPR027256">
    <property type="entry name" value="P-typ_ATPase_IB"/>
</dbReference>
<feature type="transmembrane region" description="Helical" evidence="7">
    <location>
        <begin position="509"/>
        <end position="530"/>
    </location>
</feature>
<keyword evidence="2 7" id="KW-0812">Transmembrane</keyword>
<keyword evidence="7" id="KW-0067">ATP-binding</keyword>
<dbReference type="PANTHER" id="PTHR46594:SF4">
    <property type="entry name" value="P-TYPE CATION-TRANSPORTING ATPASE"/>
    <property type="match status" value="1"/>
</dbReference>
<dbReference type="NCBIfam" id="TIGR01511">
    <property type="entry name" value="ATPase-IB1_Cu"/>
    <property type="match status" value="1"/>
</dbReference>
<feature type="transmembrane region" description="Helical" evidence="7">
    <location>
        <begin position="1034"/>
        <end position="1055"/>
    </location>
</feature>
<dbReference type="PRINTS" id="PR00119">
    <property type="entry name" value="CATATPASE"/>
</dbReference>
<dbReference type="InterPro" id="IPR056236">
    <property type="entry name" value="HMA_PCA1"/>
</dbReference>
<dbReference type="GO" id="GO:0019829">
    <property type="term" value="F:ATPase-coupled monoatomic cation transmembrane transporter activity"/>
    <property type="evidence" value="ECO:0007669"/>
    <property type="project" value="InterPro"/>
</dbReference>
<evidence type="ECO:0000256" key="6">
    <source>
        <dbReference type="ARBA" id="ARBA00023136"/>
    </source>
</evidence>
<dbReference type="AlphaFoldDB" id="M2RG46"/>
<dbReference type="SFLD" id="SFLDS00003">
    <property type="entry name" value="Haloacid_Dehalogenase"/>
    <property type="match status" value="1"/>
</dbReference>
<dbReference type="PROSITE" id="PS50846">
    <property type="entry name" value="HMA_2"/>
    <property type="match status" value="1"/>
</dbReference>
<dbReference type="GO" id="GO:0005524">
    <property type="term" value="F:ATP binding"/>
    <property type="evidence" value="ECO:0007669"/>
    <property type="project" value="UniProtKB-UniRule"/>
</dbReference>
<dbReference type="SUPFAM" id="SSF81653">
    <property type="entry name" value="Calcium ATPase, transduction domain A"/>
    <property type="match status" value="1"/>
</dbReference>
<proteinExistence type="inferred from homology"/>
<dbReference type="InterPro" id="IPR036412">
    <property type="entry name" value="HAD-like_sf"/>
</dbReference>
<dbReference type="InterPro" id="IPR001757">
    <property type="entry name" value="P_typ_ATPase"/>
</dbReference>
<dbReference type="Gene3D" id="2.70.150.10">
    <property type="entry name" value="Calcium-transporting ATPase, cytoplasmic transduction domain A"/>
    <property type="match status" value="1"/>
</dbReference>
<feature type="transmembrane region" description="Helical" evidence="7">
    <location>
        <begin position="412"/>
        <end position="434"/>
    </location>
</feature>
<evidence type="ECO:0000256" key="1">
    <source>
        <dbReference type="ARBA" id="ARBA00004370"/>
    </source>
</evidence>
<gene>
    <name evidence="9" type="ORF">CERSUDRAFT_83183</name>
</gene>
<dbReference type="NCBIfam" id="TIGR01525">
    <property type="entry name" value="ATPase-IB_hvy"/>
    <property type="match status" value="1"/>
</dbReference>
<dbReference type="GO" id="GO:0046872">
    <property type="term" value="F:metal ion binding"/>
    <property type="evidence" value="ECO:0007669"/>
    <property type="project" value="UniProtKB-KW"/>
</dbReference>
<dbReference type="CDD" id="cd00371">
    <property type="entry name" value="HMA"/>
    <property type="match status" value="1"/>
</dbReference>
<dbReference type="EMBL" id="KB445796">
    <property type="protein sequence ID" value="EMD37412.1"/>
    <property type="molecule type" value="Genomic_DNA"/>
</dbReference>
<dbReference type="SUPFAM" id="SSF56784">
    <property type="entry name" value="HAD-like"/>
    <property type="match status" value="1"/>
</dbReference>
<keyword evidence="10" id="KW-1185">Reference proteome</keyword>
<name>M2RG46_CERS8</name>